<dbReference type="Pfam" id="PF00958">
    <property type="entry name" value="GMP_synt_C"/>
    <property type="match status" value="1"/>
</dbReference>
<dbReference type="InterPro" id="IPR004739">
    <property type="entry name" value="GMP_synth_GATase"/>
</dbReference>
<accession>A0A846U0I9</accession>
<feature type="region of interest" description="Disordered" evidence="11">
    <location>
        <begin position="1"/>
        <end position="23"/>
    </location>
</feature>
<dbReference type="SUPFAM" id="SSF52402">
    <property type="entry name" value="Adenine nucleotide alpha hydrolases-like"/>
    <property type="match status" value="1"/>
</dbReference>
<dbReference type="InterPro" id="IPR022955">
    <property type="entry name" value="GMP_synthase"/>
</dbReference>
<evidence type="ECO:0000256" key="10">
    <source>
        <dbReference type="PROSITE-ProRule" id="PRU00886"/>
    </source>
</evidence>
<dbReference type="UniPathway" id="UPA00189">
    <property type="reaction ID" value="UER00296"/>
</dbReference>
<dbReference type="InterPro" id="IPR022310">
    <property type="entry name" value="NAD/GMP_synthase"/>
</dbReference>
<evidence type="ECO:0000256" key="7">
    <source>
        <dbReference type="ARBA" id="ARBA00022840"/>
    </source>
</evidence>
<keyword evidence="14" id="KW-1185">Reference proteome</keyword>
<evidence type="ECO:0000256" key="6">
    <source>
        <dbReference type="ARBA" id="ARBA00022755"/>
    </source>
</evidence>
<dbReference type="InterPro" id="IPR001674">
    <property type="entry name" value="GMP_synth_C"/>
</dbReference>
<evidence type="ECO:0000256" key="1">
    <source>
        <dbReference type="ARBA" id="ARBA00002332"/>
    </source>
</evidence>
<dbReference type="InterPro" id="IPR029062">
    <property type="entry name" value="Class_I_gatase-like"/>
</dbReference>
<keyword evidence="3 9" id="KW-0436">Ligase</keyword>
<dbReference type="InterPro" id="IPR014729">
    <property type="entry name" value="Rossmann-like_a/b/a_fold"/>
</dbReference>
<dbReference type="FunFam" id="3.40.50.620:FF:000001">
    <property type="entry name" value="GMP synthase [glutamine-hydrolyzing]"/>
    <property type="match status" value="1"/>
</dbReference>
<dbReference type="CDD" id="cd01742">
    <property type="entry name" value="GATase1_GMP_Synthase"/>
    <property type="match status" value="1"/>
</dbReference>
<dbReference type="PRINTS" id="PR00099">
    <property type="entry name" value="CPSGATASE"/>
</dbReference>
<reference evidence="13 14" key="1">
    <citation type="submission" date="2020-02" db="EMBL/GenBank/DDBJ databases">
        <authorList>
            <person name="Sun Q."/>
        </authorList>
    </citation>
    <scope>NUCLEOTIDE SEQUENCE [LARGE SCALE GENOMIC DNA]</scope>
    <source>
        <strain evidence="13 14">YIM 13062</strain>
    </source>
</reference>
<dbReference type="EMBL" id="JAAVUN010000015">
    <property type="protein sequence ID" value="NKE10015.1"/>
    <property type="molecule type" value="Genomic_DNA"/>
</dbReference>
<evidence type="ECO:0000256" key="9">
    <source>
        <dbReference type="HAMAP-Rule" id="MF_00344"/>
    </source>
</evidence>
<dbReference type="PROSITE" id="PS51273">
    <property type="entry name" value="GATASE_TYPE_1"/>
    <property type="match status" value="1"/>
</dbReference>
<dbReference type="FunFam" id="3.40.50.880:FF:000001">
    <property type="entry name" value="GMP synthase [glutamine-hydrolyzing]"/>
    <property type="match status" value="1"/>
</dbReference>
<dbReference type="NCBIfam" id="TIGR00888">
    <property type="entry name" value="guaA_Nterm"/>
    <property type="match status" value="1"/>
</dbReference>
<dbReference type="PANTHER" id="PTHR11922:SF2">
    <property type="entry name" value="GMP SYNTHASE [GLUTAMINE-HYDROLYZING]"/>
    <property type="match status" value="1"/>
</dbReference>
<dbReference type="CDD" id="cd01997">
    <property type="entry name" value="GMP_synthase_C"/>
    <property type="match status" value="1"/>
</dbReference>
<comment type="pathway">
    <text evidence="2 9">Purine metabolism; GMP biosynthesis; GMP from XMP (L-Gln route): step 1/1.</text>
</comment>
<dbReference type="PANTHER" id="PTHR11922">
    <property type="entry name" value="GMP SYNTHASE-RELATED"/>
    <property type="match status" value="1"/>
</dbReference>
<dbReference type="HAMAP" id="MF_00344">
    <property type="entry name" value="GMP_synthase"/>
    <property type="match status" value="1"/>
</dbReference>
<gene>
    <name evidence="9 13" type="primary">guaA</name>
    <name evidence="13" type="ORF">GTW58_08735</name>
</gene>
<protein>
    <recommendedName>
        <fullName evidence="9">GMP synthase [glutamine-hydrolyzing]</fullName>
        <ecNumber evidence="9">6.3.5.2</ecNumber>
    </recommendedName>
    <alternativeName>
        <fullName evidence="9">GMP synthetase</fullName>
    </alternativeName>
    <alternativeName>
        <fullName evidence="9">Glutamine amidotransferase</fullName>
    </alternativeName>
</protein>
<dbReference type="GO" id="GO:0005829">
    <property type="term" value="C:cytosol"/>
    <property type="evidence" value="ECO:0007669"/>
    <property type="project" value="TreeGrafter"/>
</dbReference>
<dbReference type="InterPro" id="IPR025777">
    <property type="entry name" value="GMPS_ATP_PPase_dom"/>
</dbReference>
<dbReference type="Proteomes" id="UP000521379">
    <property type="component" value="Unassembled WGS sequence"/>
</dbReference>
<evidence type="ECO:0000256" key="11">
    <source>
        <dbReference type="SAM" id="MobiDB-lite"/>
    </source>
</evidence>
<feature type="active site" evidence="9">
    <location>
        <position position="198"/>
    </location>
</feature>
<dbReference type="PRINTS" id="PR00096">
    <property type="entry name" value="GATASE"/>
</dbReference>
<dbReference type="Pfam" id="PF02540">
    <property type="entry name" value="NAD_synthase"/>
    <property type="match status" value="1"/>
</dbReference>
<dbReference type="NCBIfam" id="TIGR00884">
    <property type="entry name" value="guaA_Cterm"/>
    <property type="match status" value="1"/>
</dbReference>
<dbReference type="Pfam" id="PF00117">
    <property type="entry name" value="GATase"/>
    <property type="match status" value="1"/>
</dbReference>
<dbReference type="Gene3D" id="3.30.300.10">
    <property type="match status" value="1"/>
</dbReference>
<evidence type="ECO:0000313" key="13">
    <source>
        <dbReference type="EMBL" id="NKE10015.1"/>
    </source>
</evidence>
<dbReference type="Gene3D" id="3.40.50.620">
    <property type="entry name" value="HUPs"/>
    <property type="match status" value="1"/>
</dbReference>
<dbReference type="PROSITE" id="PS51553">
    <property type="entry name" value="GMPS_ATP_PPASE"/>
    <property type="match status" value="1"/>
</dbReference>
<keyword evidence="4 9" id="KW-0547">Nucleotide-binding</keyword>
<evidence type="ECO:0000256" key="2">
    <source>
        <dbReference type="ARBA" id="ARBA00005153"/>
    </source>
</evidence>
<dbReference type="GO" id="GO:0003921">
    <property type="term" value="F:GMP synthase activity"/>
    <property type="evidence" value="ECO:0007669"/>
    <property type="project" value="InterPro"/>
</dbReference>
<feature type="domain" description="GMPS ATP-PPase" evidence="12">
    <location>
        <begin position="223"/>
        <end position="421"/>
    </location>
</feature>
<comment type="function">
    <text evidence="1 9">Catalyzes the synthesis of GMP from XMP.</text>
</comment>
<sequence length="547" mass="58580">MTAVTSHSTEPAHPSAATSPDGLQQGPVLVVDYGAQYAQLIARRVREADVYSEIVPHTLSTQEILAKNPSALILSGGPSSVWAEGAPQRDAALFQAGVPVFGICYGFQVMAQALGGTVAKTGAREYGSTDVAVDVTDGAEPSSILEGTPATQVAWMSHGDSVTQAPEGFTVLASTPGAPVAAFADESRKLAGVQWHPEVRHSQYGQQVLRNFLFQIAGLKPTWSTENIIEREVTKIREQVGEGRAICGLSGGVDSAVAAALVQRAIGDRLTCVLVDHGLMRQDEVEQVEQDYVAATGVNLHIAREADRFLSALAGVTDPETKRKIIGREFIRAFEAAEAQVLLDAKADGAKVGYLVQGTLYPDIVESGGGEGAATIKSHHNVGGLPEDLEFELVEPLRELFKDEVREVGRQLGLPETIVGRQPFPGPGLGIRIIGEVTEHRLYILRRADAIARAELTAAGLDDQVWQMPVVLLADVHSVGVQGDGRTYGHPIVLRPVSSEDAMTADWSRLPSDLLARISNRITNEVEEINRVVLDVTSKPPGTIEWE</sequence>
<comment type="caution">
    <text evidence="13">The sequence shown here is derived from an EMBL/GenBank/DDBJ whole genome shotgun (WGS) entry which is preliminary data.</text>
</comment>
<feature type="binding site" evidence="10">
    <location>
        <begin position="250"/>
        <end position="256"/>
    </location>
    <ligand>
        <name>ATP</name>
        <dbReference type="ChEBI" id="CHEBI:30616"/>
    </ligand>
</feature>
<dbReference type="SUPFAM" id="SSF52317">
    <property type="entry name" value="Class I glutamine amidotransferase-like"/>
    <property type="match status" value="1"/>
</dbReference>
<keyword evidence="7 9" id="KW-0067">ATP-binding</keyword>
<dbReference type="NCBIfam" id="NF000848">
    <property type="entry name" value="PRK00074.1"/>
    <property type="match status" value="1"/>
</dbReference>
<evidence type="ECO:0000256" key="3">
    <source>
        <dbReference type="ARBA" id="ARBA00022598"/>
    </source>
</evidence>
<evidence type="ECO:0000256" key="5">
    <source>
        <dbReference type="ARBA" id="ARBA00022749"/>
    </source>
</evidence>
<dbReference type="RefSeq" id="WP_119932982.1">
    <property type="nucleotide sequence ID" value="NZ_JAAVUN010000015.1"/>
</dbReference>
<dbReference type="AlphaFoldDB" id="A0A846U0I9"/>
<evidence type="ECO:0000256" key="8">
    <source>
        <dbReference type="ARBA" id="ARBA00022962"/>
    </source>
</evidence>
<evidence type="ECO:0000313" key="14">
    <source>
        <dbReference type="Proteomes" id="UP000521379"/>
    </source>
</evidence>
<dbReference type="Gene3D" id="3.40.50.880">
    <property type="match status" value="1"/>
</dbReference>
<proteinExistence type="inferred from homology"/>
<dbReference type="PRINTS" id="PR00097">
    <property type="entry name" value="ANTSNTHASEII"/>
</dbReference>
<evidence type="ECO:0000256" key="4">
    <source>
        <dbReference type="ARBA" id="ARBA00022741"/>
    </source>
</evidence>
<feature type="active site" description="Nucleophile" evidence="9">
    <location>
        <position position="104"/>
    </location>
</feature>
<feature type="active site" evidence="9">
    <location>
        <position position="196"/>
    </location>
</feature>
<dbReference type="FunFam" id="3.30.300.10:FF:000002">
    <property type="entry name" value="GMP synthase [glutamine-hydrolyzing]"/>
    <property type="match status" value="1"/>
</dbReference>
<comment type="subunit">
    <text evidence="9">Homodimer.</text>
</comment>
<evidence type="ECO:0000259" key="12">
    <source>
        <dbReference type="PROSITE" id="PS51553"/>
    </source>
</evidence>
<dbReference type="GO" id="GO:0005524">
    <property type="term" value="F:ATP binding"/>
    <property type="evidence" value="ECO:0007669"/>
    <property type="project" value="UniProtKB-UniRule"/>
</dbReference>
<keyword evidence="8 9" id="KW-0315">Glutamine amidotransferase</keyword>
<comment type="catalytic activity">
    <reaction evidence="9">
        <text>XMP + L-glutamine + ATP + H2O = GMP + L-glutamate + AMP + diphosphate + 2 H(+)</text>
        <dbReference type="Rhea" id="RHEA:11680"/>
        <dbReference type="ChEBI" id="CHEBI:15377"/>
        <dbReference type="ChEBI" id="CHEBI:15378"/>
        <dbReference type="ChEBI" id="CHEBI:29985"/>
        <dbReference type="ChEBI" id="CHEBI:30616"/>
        <dbReference type="ChEBI" id="CHEBI:33019"/>
        <dbReference type="ChEBI" id="CHEBI:57464"/>
        <dbReference type="ChEBI" id="CHEBI:58115"/>
        <dbReference type="ChEBI" id="CHEBI:58359"/>
        <dbReference type="ChEBI" id="CHEBI:456215"/>
        <dbReference type="EC" id="6.3.5.2"/>
    </reaction>
</comment>
<dbReference type="EC" id="6.3.5.2" evidence="9"/>
<name>A0A846U0I9_9MICC</name>
<dbReference type="SUPFAM" id="SSF54810">
    <property type="entry name" value="GMP synthetase C-terminal dimerisation domain"/>
    <property type="match status" value="1"/>
</dbReference>
<dbReference type="InterPro" id="IPR017926">
    <property type="entry name" value="GATASE"/>
</dbReference>
<keyword evidence="5 9" id="KW-0332">GMP biosynthesis</keyword>
<keyword evidence="6 9" id="KW-0658">Purine biosynthesis</keyword>
<organism evidence="13 14">
    <name type="scientific">Kocuria subflava</name>
    <dbReference type="NCBI Taxonomy" id="1736139"/>
    <lineage>
        <taxon>Bacteria</taxon>
        <taxon>Bacillati</taxon>
        <taxon>Actinomycetota</taxon>
        <taxon>Actinomycetes</taxon>
        <taxon>Micrococcales</taxon>
        <taxon>Micrococcaceae</taxon>
        <taxon>Kocuria</taxon>
    </lineage>
</organism>